<evidence type="ECO:0000313" key="2">
    <source>
        <dbReference type="Proteomes" id="UP001163603"/>
    </source>
</evidence>
<dbReference type="Proteomes" id="UP001163603">
    <property type="component" value="Chromosome 9"/>
</dbReference>
<comment type="caution">
    <text evidence="1">The sequence shown here is derived from an EMBL/GenBank/DDBJ whole genome shotgun (WGS) entry which is preliminary data.</text>
</comment>
<gene>
    <name evidence="1" type="ORF">Pint_36265</name>
</gene>
<reference evidence="2" key="1">
    <citation type="journal article" date="2023" name="G3 (Bethesda)">
        <title>Genome assembly and association tests identify interacting loci associated with vigor, precocity, and sex in interspecific pistachio rootstocks.</title>
        <authorList>
            <person name="Palmer W."/>
            <person name="Jacygrad E."/>
            <person name="Sagayaradj S."/>
            <person name="Cavanaugh K."/>
            <person name="Han R."/>
            <person name="Bertier L."/>
            <person name="Beede B."/>
            <person name="Kafkas S."/>
            <person name="Golino D."/>
            <person name="Preece J."/>
            <person name="Michelmore R."/>
        </authorList>
    </citation>
    <scope>NUCLEOTIDE SEQUENCE [LARGE SCALE GENOMIC DNA]</scope>
</reference>
<organism evidence="1 2">
    <name type="scientific">Pistacia integerrima</name>
    <dbReference type="NCBI Taxonomy" id="434235"/>
    <lineage>
        <taxon>Eukaryota</taxon>
        <taxon>Viridiplantae</taxon>
        <taxon>Streptophyta</taxon>
        <taxon>Embryophyta</taxon>
        <taxon>Tracheophyta</taxon>
        <taxon>Spermatophyta</taxon>
        <taxon>Magnoliopsida</taxon>
        <taxon>eudicotyledons</taxon>
        <taxon>Gunneridae</taxon>
        <taxon>Pentapetalae</taxon>
        <taxon>rosids</taxon>
        <taxon>malvids</taxon>
        <taxon>Sapindales</taxon>
        <taxon>Anacardiaceae</taxon>
        <taxon>Pistacia</taxon>
    </lineage>
</organism>
<sequence length="122" mass="12821">MRNMGAFCPAQDNRFTGRGRTLGSTQGLVNPDLSLQARLLDNSSPDHPLDTPSIGTGEQLSDGRQSAVDNAVAAGHQVSVVSDKEIQQLVSMGFDKTQVEVALAAADGDLNIAVEILMSQQG</sequence>
<evidence type="ECO:0000313" key="1">
    <source>
        <dbReference type="EMBL" id="KAJ0027497.1"/>
    </source>
</evidence>
<protein>
    <submittedName>
        <fullName evidence="1">Uncharacterized protein</fullName>
    </submittedName>
</protein>
<name>A0ACC0Y1M5_9ROSI</name>
<keyword evidence="2" id="KW-1185">Reference proteome</keyword>
<accession>A0ACC0Y1M5</accession>
<proteinExistence type="predicted"/>
<dbReference type="EMBL" id="CM047744">
    <property type="protein sequence ID" value="KAJ0027497.1"/>
    <property type="molecule type" value="Genomic_DNA"/>
</dbReference>